<sequence>MDLLIVWISMLFTAVADTRREVFPLNMAPYSVDDDYEGCSAEMSKLVDTKYLPSEISGTFEEAWRNTKNEIQGMKQQLDHLTINHAIAIRLYTHKELKMYLDLNNAVRTGKKHYTTTFMYHSLHFLLTDAIQHLNPEGACFKVYRRTDLDFTNQNPSIRFGSFTSTSLHTNISAEFGSKSCFEVLTCYGANVTKYSKHPEENEVLIPPYETFTIKEVIRNGDDQTAMKCETVYQLESSGIESNLRCAMSSSTAGREIFEL</sequence>
<keyword evidence="8 14" id="KW-0732">Signal</keyword>
<feature type="signal peptide" evidence="14">
    <location>
        <begin position="1"/>
        <end position="18"/>
    </location>
</feature>
<keyword evidence="11 14" id="KW-0520">NAD</keyword>
<accession>A0A6P8EQN2</accession>
<feature type="chain" id="PRO_5028511957" description="NAD(P)(+)--arginine ADP-ribosyltransferase" evidence="14">
    <location>
        <begin position="19"/>
        <end position="260"/>
    </location>
</feature>
<evidence type="ECO:0000256" key="3">
    <source>
        <dbReference type="ARBA" id="ARBA00022525"/>
    </source>
</evidence>
<dbReference type="Gene3D" id="3.90.176.10">
    <property type="entry name" value="Toxin ADP-ribosyltransferase, Chain A, domain 1"/>
    <property type="match status" value="1"/>
</dbReference>
<keyword evidence="15" id="KW-1185">Reference proteome</keyword>
<reference evidence="16" key="1">
    <citation type="submission" date="2025-08" db="UniProtKB">
        <authorList>
            <consortium name="RefSeq"/>
        </authorList>
    </citation>
    <scope>IDENTIFICATION</scope>
</reference>
<keyword evidence="3" id="KW-0964">Secreted</keyword>
<dbReference type="KEGG" id="char:116218143"/>
<evidence type="ECO:0000256" key="7">
    <source>
        <dbReference type="ARBA" id="ARBA00022695"/>
    </source>
</evidence>
<comment type="catalytic activity">
    <reaction evidence="13 14">
        <text>L-arginyl-[protein] + NAD(+) = N(omega)-(ADP-D-ribosyl)-L-arginyl-[protein] + nicotinamide + H(+)</text>
        <dbReference type="Rhea" id="RHEA:19149"/>
        <dbReference type="Rhea" id="RHEA-COMP:10532"/>
        <dbReference type="Rhea" id="RHEA-COMP:15087"/>
        <dbReference type="ChEBI" id="CHEBI:15378"/>
        <dbReference type="ChEBI" id="CHEBI:17154"/>
        <dbReference type="ChEBI" id="CHEBI:29965"/>
        <dbReference type="ChEBI" id="CHEBI:57540"/>
        <dbReference type="ChEBI" id="CHEBI:142554"/>
        <dbReference type="EC" id="2.4.2.31"/>
    </reaction>
</comment>
<keyword evidence="5 14" id="KW-0328">Glycosyltransferase</keyword>
<dbReference type="Pfam" id="PF01129">
    <property type="entry name" value="ART"/>
    <property type="match status" value="1"/>
</dbReference>
<evidence type="ECO:0000313" key="16">
    <source>
        <dbReference type="RefSeq" id="XP_031414400.1"/>
    </source>
</evidence>
<dbReference type="GO" id="GO:0090729">
    <property type="term" value="F:toxin activity"/>
    <property type="evidence" value="ECO:0007669"/>
    <property type="project" value="UniProtKB-KW"/>
</dbReference>
<evidence type="ECO:0000256" key="13">
    <source>
        <dbReference type="ARBA" id="ARBA00047597"/>
    </source>
</evidence>
<dbReference type="GO" id="GO:0003950">
    <property type="term" value="F:NAD+ poly-ADP-ribosyltransferase activity"/>
    <property type="evidence" value="ECO:0007669"/>
    <property type="project" value="TreeGrafter"/>
</dbReference>
<keyword evidence="10" id="KW-0843">Virulence</keyword>
<dbReference type="PANTHER" id="PTHR10339:SF25">
    <property type="entry name" value="SECRETED EXOENZYME S"/>
    <property type="match status" value="1"/>
</dbReference>
<dbReference type="PROSITE" id="PS51996">
    <property type="entry name" value="TR_MART"/>
    <property type="match status" value="1"/>
</dbReference>
<gene>
    <name evidence="16" type="primary">LOC116218143</name>
</gene>
<evidence type="ECO:0000256" key="1">
    <source>
        <dbReference type="ARBA" id="ARBA00004613"/>
    </source>
</evidence>
<evidence type="ECO:0000256" key="12">
    <source>
        <dbReference type="ARBA" id="ARBA00023157"/>
    </source>
</evidence>
<dbReference type="GO" id="GO:0005576">
    <property type="term" value="C:extracellular region"/>
    <property type="evidence" value="ECO:0007669"/>
    <property type="project" value="UniProtKB-SubCell"/>
</dbReference>
<dbReference type="GO" id="GO:0016779">
    <property type="term" value="F:nucleotidyltransferase activity"/>
    <property type="evidence" value="ECO:0007669"/>
    <property type="project" value="UniProtKB-KW"/>
</dbReference>
<evidence type="ECO:0000256" key="10">
    <source>
        <dbReference type="ARBA" id="ARBA00023026"/>
    </source>
</evidence>
<evidence type="ECO:0000256" key="6">
    <source>
        <dbReference type="ARBA" id="ARBA00022679"/>
    </source>
</evidence>
<dbReference type="InterPro" id="IPR050999">
    <property type="entry name" value="ADP-ribosyltransferase_ARG"/>
</dbReference>
<dbReference type="PANTHER" id="PTHR10339">
    <property type="entry name" value="ADP-RIBOSYLTRANSFERASE"/>
    <property type="match status" value="1"/>
</dbReference>
<dbReference type="GeneID" id="116218143"/>
<comment type="similarity">
    <text evidence="2 14">Belongs to the Arg-specific ADP-ribosyltransferase family.</text>
</comment>
<dbReference type="AlphaFoldDB" id="A0A6P8EQN2"/>
<keyword evidence="9 14" id="KW-0521">NADP</keyword>
<proteinExistence type="inferred from homology"/>
<evidence type="ECO:0000256" key="2">
    <source>
        <dbReference type="ARBA" id="ARBA00009558"/>
    </source>
</evidence>
<dbReference type="GO" id="GO:0106274">
    <property type="term" value="F:NAD+-protein-arginine ADP-ribosyltransferase activity"/>
    <property type="evidence" value="ECO:0007669"/>
    <property type="project" value="UniProtKB-EC"/>
</dbReference>
<dbReference type="FunFam" id="3.90.176.10:FF:000001">
    <property type="entry name" value="NAD(P)(+)--arginine ADP-ribosyltransferase"/>
    <property type="match status" value="1"/>
</dbReference>
<evidence type="ECO:0000256" key="11">
    <source>
        <dbReference type="ARBA" id="ARBA00023027"/>
    </source>
</evidence>
<name>A0A6P8EQN2_CLUHA</name>
<dbReference type="Proteomes" id="UP000515152">
    <property type="component" value="Chromosome 21"/>
</dbReference>
<evidence type="ECO:0000256" key="14">
    <source>
        <dbReference type="RuleBase" id="RU361228"/>
    </source>
</evidence>
<evidence type="ECO:0000313" key="15">
    <source>
        <dbReference type="Proteomes" id="UP000515152"/>
    </source>
</evidence>
<keyword evidence="12" id="KW-1015">Disulfide bond</keyword>
<comment type="subcellular location">
    <subcellularLocation>
        <location evidence="1">Secreted</location>
    </subcellularLocation>
</comment>
<evidence type="ECO:0000256" key="4">
    <source>
        <dbReference type="ARBA" id="ARBA00022656"/>
    </source>
</evidence>
<dbReference type="PRINTS" id="PR00970">
    <property type="entry name" value="RIBTRNSFRASE"/>
</dbReference>
<evidence type="ECO:0000256" key="9">
    <source>
        <dbReference type="ARBA" id="ARBA00022857"/>
    </source>
</evidence>
<dbReference type="InterPro" id="IPR000768">
    <property type="entry name" value="ART"/>
</dbReference>
<dbReference type="OrthoDB" id="423533at2759"/>
<keyword evidence="6 14" id="KW-0808">Transferase</keyword>
<evidence type="ECO:0000256" key="5">
    <source>
        <dbReference type="ARBA" id="ARBA00022676"/>
    </source>
</evidence>
<evidence type="ECO:0000256" key="8">
    <source>
        <dbReference type="ARBA" id="ARBA00022729"/>
    </source>
</evidence>
<organism evidence="15 16">
    <name type="scientific">Clupea harengus</name>
    <name type="common">Atlantic herring</name>
    <dbReference type="NCBI Taxonomy" id="7950"/>
    <lineage>
        <taxon>Eukaryota</taxon>
        <taxon>Metazoa</taxon>
        <taxon>Chordata</taxon>
        <taxon>Craniata</taxon>
        <taxon>Vertebrata</taxon>
        <taxon>Euteleostomi</taxon>
        <taxon>Actinopterygii</taxon>
        <taxon>Neopterygii</taxon>
        <taxon>Teleostei</taxon>
        <taxon>Clupei</taxon>
        <taxon>Clupeiformes</taxon>
        <taxon>Clupeoidei</taxon>
        <taxon>Clupeidae</taxon>
        <taxon>Clupea</taxon>
    </lineage>
</organism>
<protein>
    <recommendedName>
        <fullName evidence="14">NAD(P)(+)--arginine ADP-ribosyltransferase</fullName>
        <ecNumber evidence="14">2.4.2.31</ecNumber>
    </recommendedName>
    <alternativeName>
        <fullName evidence="14">Mono(ADP-ribosyl)transferase</fullName>
    </alternativeName>
</protein>
<dbReference type="SUPFAM" id="SSF56399">
    <property type="entry name" value="ADP-ribosylation"/>
    <property type="match status" value="1"/>
</dbReference>
<dbReference type="EC" id="2.4.2.31" evidence="14"/>
<keyword evidence="4" id="KW-0800">Toxin</keyword>
<dbReference type="RefSeq" id="XP_031414400.1">
    <property type="nucleotide sequence ID" value="XM_031558540.1"/>
</dbReference>
<keyword evidence="7" id="KW-0548">Nucleotidyltransferase</keyword>